<comment type="caution">
    <text evidence="2">The sequence shown here is derived from an EMBL/GenBank/DDBJ whole genome shotgun (WGS) entry which is preliminary data.</text>
</comment>
<dbReference type="Proteomes" id="UP001185092">
    <property type="component" value="Unassembled WGS sequence"/>
</dbReference>
<sequence>MKNDQLTNKLNSLERKLKVLLNEHSTLRQEVEMLSKENEELKSVIKRKDEDVQSYQNKLNISTIVNSIEVENTDTSELRALLNSYIEEIDKCIAYLSIK</sequence>
<keyword evidence="1" id="KW-0175">Coiled coil</keyword>
<evidence type="ECO:0000313" key="3">
    <source>
        <dbReference type="Proteomes" id="UP001185092"/>
    </source>
</evidence>
<feature type="coiled-coil region" evidence="1">
    <location>
        <begin position="3"/>
        <end position="58"/>
    </location>
</feature>
<dbReference type="RefSeq" id="WP_309940061.1">
    <property type="nucleotide sequence ID" value="NZ_AP025305.1"/>
</dbReference>
<accession>A0AAE3XRM0</accession>
<dbReference type="EMBL" id="JAVDQD010000004">
    <property type="protein sequence ID" value="MDR6240184.1"/>
    <property type="molecule type" value="Genomic_DNA"/>
</dbReference>
<name>A0AAE3XRM0_9BACT</name>
<protein>
    <submittedName>
        <fullName evidence="2">tRNA threonylcarbamoyladenosine modification (KEOPS) complex Pcc1 subunit</fullName>
    </submittedName>
</protein>
<evidence type="ECO:0000313" key="2">
    <source>
        <dbReference type="EMBL" id="MDR6240184.1"/>
    </source>
</evidence>
<proteinExistence type="predicted"/>
<gene>
    <name evidence="2" type="ORF">HNQ88_003250</name>
</gene>
<organism evidence="2 3">
    <name type="scientific">Aureibacter tunicatorum</name>
    <dbReference type="NCBI Taxonomy" id="866807"/>
    <lineage>
        <taxon>Bacteria</taxon>
        <taxon>Pseudomonadati</taxon>
        <taxon>Bacteroidota</taxon>
        <taxon>Cytophagia</taxon>
        <taxon>Cytophagales</taxon>
        <taxon>Persicobacteraceae</taxon>
        <taxon>Aureibacter</taxon>
    </lineage>
</organism>
<reference evidence="2" key="1">
    <citation type="submission" date="2023-07" db="EMBL/GenBank/DDBJ databases">
        <title>Genomic Encyclopedia of Type Strains, Phase IV (KMG-IV): sequencing the most valuable type-strain genomes for metagenomic binning, comparative biology and taxonomic classification.</title>
        <authorList>
            <person name="Goeker M."/>
        </authorList>
    </citation>
    <scope>NUCLEOTIDE SEQUENCE</scope>
    <source>
        <strain evidence="2">DSM 26174</strain>
    </source>
</reference>
<keyword evidence="3" id="KW-1185">Reference proteome</keyword>
<dbReference type="AlphaFoldDB" id="A0AAE3XRM0"/>
<evidence type="ECO:0000256" key="1">
    <source>
        <dbReference type="SAM" id="Coils"/>
    </source>
</evidence>